<evidence type="ECO:0000256" key="3">
    <source>
        <dbReference type="ARBA" id="ARBA00022692"/>
    </source>
</evidence>
<evidence type="ECO:0000256" key="2">
    <source>
        <dbReference type="ARBA" id="ARBA00022475"/>
    </source>
</evidence>
<dbReference type="PANTHER" id="PTHR30213">
    <property type="entry name" value="INNER MEMBRANE PROTEIN YHJD"/>
    <property type="match status" value="1"/>
</dbReference>
<dbReference type="PIRSF" id="PIRSF035875">
    <property type="entry name" value="RNase_BN"/>
    <property type="match status" value="1"/>
</dbReference>
<dbReference type="Pfam" id="PF03631">
    <property type="entry name" value="Virul_fac_BrkB"/>
    <property type="match status" value="2"/>
</dbReference>
<feature type="transmembrane region" description="Helical" evidence="7">
    <location>
        <begin position="257"/>
        <end position="281"/>
    </location>
</feature>
<feature type="transmembrane region" description="Helical" evidence="7">
    <location>
        <begin position="219"/>
        <end position="245"/>
    </location>
</feature>
<dbReference type="GO" id="GO:0005886">
    <property type="term" value="C:plasma membrane"/>
    <property type="evidence" value="ECO:0007669"/>
    <property type="project" value="UniProtKB-SubCell"/>
</dbReference>
<accession>A0A3B9QUY9</accession>
<evidence type="ECO:0000313" key="9">
    <source>
        <dbReference type="Proteomes" id="UP000260925"/>
    </source>
</evidence>
<evidence type="ECO:0000313" key="8">
    <source>
        <dbReference type="EMBL" id="HAF72557.1"/>
    </source>
</evidence>
<feature type="transmembrane region" description="Helical" evidence="7">
    <location>
        <begin position="21"/>
        <end position="50"/>
    </location>
</feature>
<name>A0A3B9QUY9_9CORY</name>
<evidence type="ECO:0000256" key="1">
    <source>
        <dbReference type="ARBA" id="ARBA00004651"/>
    </source>
</evidence>
<evidence type="ECO:0000256" key="5">
    <source>
        <dbReference type="ARBA" id="ARBA00023136"/>
    </source>
</evidence>
<dbReference type="AlphaFoldDB" id="A0A3B9QUY9"/>
<feature type="compositionally biased region" description="Basic and acidic residues" evidence="6">
    <location>
        <begin position="306"/>
        <end position="330"/>
    </location>
</feature>
<proteinExistence type="predicted"/>
<keyword evidence="2" id="KW-1003">Cell membrane</keyword>
<dbReference type="EMBL" id="DMDD01000142">
    <property type="protein sequence ID" value="HAF72557.1"/>
    <property type="molecule type" value="Genomic_DNA"/>
</dbReference>
<feature type="transmembrane region" description="Helical" evidence="7">
    <location>
        <begin position="178"/>
        <end position="198"/>
    </location>
</feature>
<gene>
    <name evidence="8" type="ORF">DCL06_06415</name>
</gene>
<feature type="region of interest" description="Disordered" evidence="6">
    <location>
        <begin position="306"/>
        <end position="340"/>
    </location>
</feature>
<protein>
    <submittedName>
        <fullName evidence="8">YihY/virulence factor BrkB family protein</fullName>
    </submittedName>
</protein>
<evidence type="ECO:0000256" key="4">
    <source>
        <dbReference type="ARBA" id="ARBA00022989"/>
    </source>
</evidence>
<feature type="transmembrane region" description="Helical" evidence="7">
    <location>
        <begin position="132"/>
        <end position="158"/>
    </location>
</feature>
<organism evidence="8 9">
    <name type="scientific">Corynebacterium variabile</name>
    <dbReference type="NCBI Taxonomy" id="1727"/>
    <lineage>
        <taxon>Bacteria</taxon>
        <taxon>Bacillati</taxon>
        <taxon>Actinomycetota</taxon>
        <taxon>Actinomycetes</taxon>
        <taxon>Mycobacteriales</taxon>
        <taxon>Corynebacteriaceae</taxon>
        <taxon>Corynebacterium</taxon>
    </lineage>
</organism>
<dbReference type="InterPro" id="IPR017039">
    <property type="entry name" value="Virul_fac_BrkB"/>
</dbReference>
<sequence length="340" mass="37819">MPPSWWYVPSRAVRRFIDQDFVDFVGSLAFRALLALFPGLIALVSILALFGQSEESVVRLLNQFEGVTPEDTWESVRPVLESILRAPQAGLGLVIGLVTTLWTASGFIKTFSRTMNAVYGISEGRGVFKWNLQMYLLTAMFLLLAAVGFIGSVVAGPVAEAVGELIHLETAVITVWRYVRWVLVIGVVVLGVGMLYRITPNVRVRRTWGGRHFPWYLFWMRWFTVGATIAIVATVLATALFFLYVSKAGSFNATYGALAGVVVLMLWLFLVNASLVFGALIDSEVVRMRQLRAGLPAEENLQLRVRDSSASEKRESKMARDVERAREMRANTESGEESSD</sequence>
<keyword evidence="3 7" id="KW-0812">Transmembrane</keyword>
<dbReference type="Proteomes" id="UP000260925">
    <property type="component" value="Unassembled WGS sequence"/>
</dbReference>
<evidence type="ECO:0000256" key="7">
    <source>
        <dbReference type="SAM" id="Phobius"/>
    </source>
</evidence>
<keyword evidence="4 7" id="KW-1133">Transmembrane helix</keyword>
<reference evidence="8 9" key="1">
    <citation type="journal article" date="2018" name="Nat. Biotechnol.">
        <title>A standardized bacterial taxonomy based on genome phylogeny substantially revises the tree of life.</title>
        <authorList>
            <person name="Parks D.H."/>
            <person name="Chuvochina M."/>
            <person name="Waite D.W."/>
            <person name="Rinke C."/>
            <person name="Skarshewski A."/>
            <person name="Chaumeil P.A."/>
            <person name="Hugenholtz P."/>
        </authorList>
    </citation>
    <scope>NUCLEOTIDE SEQUENCE [LARGE SCALE GENOMIC DNA]</scope>
    <source>
        <strain evidence="8">UBA9851</strain>
    </source>
</reference>
<dbReference type="PANTHER" id="PTHR30213:SF0">
    <property type="entry name" value="UPF0761 MEMBRANE PROTEIN YIHY"/>
    <property type="match status" value="1"/>
</dbReference>
<keyword evidence="5 7" id="KW-0472">Membrane</keyword>
<comment type="caution">
    <text evidence="8">The sequence shown here is derived from an EMBL/GenBank/DDBJ whole genome shotgun (WGS) entry which is preliminary data.</text>
</comment>
<evidence type="ECO:0000256" key="6">
    <source>
        <dbReference type="SAM" id="MobiDB-lite"/>
    </source>
</evidence>
<dbReference type="NCBIfam" id="TIGR00765">
    <property type="entry name" value="yihY_not_rbn"/>
    <property type="match status" value="1"/>
</dbReference>
<comment type="subcellular location">
    <subcellularLocation>
        <location evidence="1">Cell membrane</location>
        <topology evidence="1">Multi-pass membrane protein</topology>
    </subcellularLocation>
</comment>